<dbReference type="Proteomes" id="UP001304671">
    <property type="component" value="Unassembled WGS sequence"/>
</dbReference>
<dbReference type="CDD" id="cd06915">
    <property type="entry name" value="NTP_transferase_WcbM_like"/>
    <property type="match status" value="1"/>
</dbReference>
<dbReference type="PANTHER" id="PTHR22572">
    <property type="entry name" value="SUGAR-1-PHOSPHATE GUANYL TRANSFERASE"/>
    <property type="match status" value="1"/>
</dbReference>
<dbReference type="Pfam" id="PF00483">
    <property type="entry name" value="NTP_transferase"/>
    <property type="match status" value="1"/>
</dbReference>
<protein>
    <submittedName>
        <fullName evidence="2">Nucleotidyltransferase family protein</fullName>
    </submittedName>
</protein>
<name>A0ABU5QKZ0_9BACT</name>
<dbReference type="SUPFAM" id="SSF53448">
    <property type="entry name" value="Nucleotide-diphospho-sugar transferases"/>
    <property type="match status" value="1"/>
</dbReference>
<dbReference type="EMBL" id="JAYFUL010000009">
    <property type="protein sequence ID" value="MEA5257731.1"/>
    <property type="molecule type" value="Genomic_DNA"/>
</dbReference>
<dbReference type="InterPro" id="IPR050486">
    <property type="entry name" value="Mannose-1P_guanyltransferase"/>
</dbReference>
<accession>A0ABU5QKZ0</accession>
<reference evidence="2 3" key="1">
    <citation type="submission" date="2023-12" db="EMBL/GenBank/DDBJ databases">
        <title>Novel species of the genus Arcicella isolated from rivers.</title>
        <authorList>
            <person name="Lu H."/>
        </authorList>
    </citation>
    <scope>NUCLEOTIDE SEQUENCE [LARGE SCALE GENOMIC DNA]</scope>
    <source>
        <strain evidence="2 3">LMG 21963</strain>
    </source>
</reference>
<dbReference type="RefSeq" id="WP_323248306.1">
    <property type="nucleotide sequence ID" value="NZ_JAYFUL010000009.1"/>
</dbReference>
<keyword evidence="3" id="KW-1185">Reference proteome</keyword>
<proteinExistence type="predicted"/>
<gene>
    <name evidence="2" type="ORF">VB264_08040</name>
</gene>
<sequence>MDVVILAGGLGTRLRGVIKDMPKPMAVVKDKPFLEHLLNWVTKYPINKIILATGYKSEIIESYFGKFFNGIPLEYSIEDTPLGTGGAIIKSLSVCSSQKVLIINGDSYFPIDINQMNEFFTSHESKFTIALKKMFEFERYGSVTIDNQSCDIIQFNEKRYCSEGLINAGIYLIDKEFLLKNSYPEKFSFETEVLEVESKLGNLKGQIFDVDFIDIGIPEDYKRAGDFIV</sequence>
<evidence type="ECO:0000313" key="3">
    <source>
        <dbReference type="Proteomes" id="UP001304671"/>
    </source>
</evidence>
<evidence type="ECO:0000313" key="2">
    <source>
        <dbReference type="EMBL" id="MEA5257731.1"/>
    </source>
</evidence>
<evidence type="ECO:0000259" key="1">
    <source>
        <dbReference type="Pfam" id="PF00483"/>
    </source>
</evidence>
<organism evidence="2 3">
    <name type="scientific">Arcicella aquatica</name>
    <dbReference type="NCBI Taxonomy" id="217141"/>
    <lineage>
        <taxon>Bacteria</taxon>
        <taxon>Pseudomonadati</taxon>
        <taxon>Bacteroidota</taxon>
        <taxon>Cytophagia</taxon>
        <taxon>Cytophagales</taxon>
        <taxon>Flectobacillaceae</taxon>
        <taxon>Arcicella</taxon>
    </lineage>
</organism>
<dbReference type="InterPro" id="IPR005835">
    <property type="entry name" value="NTP_transferase_dom"/>
</dbReference>
<dbReference type="InterPro" id="IPR029044">
    <property type="entry name" value="Nucleotide-diphossugar_trans"/>
</dbReference>
<dbReference type="Gene3D" id="3.90.550.10">
    <property type="entry name" value="Spore Coat Polysaccharide Biosynthesis Protein SpsA, Chain A"/>
    <property type="match status" value="1"/>
</dbReference>
<feature type="domain" description="Nucleotidyl transferase" evidence="1">
    <location>
        <begin position="4"/>
        <end position="227"/>
    </location>
</feature>
<comment type="caution">
    <text evidence="2">The sequence shown here is derived from an EMBL/GenBank/DDBJ whole genome shotgun (WGS) entry which is preliminary data.</text>
</comment>